<reference evidence="8 9" key="1">
    <citation type="submission" date="2019-11" db="EMBL/GenBank/DDBJ databases">
        <authorList>
            <person name="He Y."/>
        </authorList>
    </citation>
    <scope>NUCLEOTIDE SEQUENCE [LARGE SCALE GENOMIC DNA]</scope>
    <source>
        <strain evidence="8 9">SCSIO 58843</strain>
    </source>
</reference>
<evidence type="ECO:0000256" key="3">
    <source>
        <dbReference type="ARBA" id="ARBA00022691"/>
    </source>
</evidence>
<evidence type="ECO:0000256" key="1">
    <source>
        <dbReference type="ARBA" id="ARBA00022603"/>
    </source>
</evidence>
<feature type="binding site" evidence="5">
    <location>
        <position position="157"/>
    </location>
    <ligand>
        <name>S-adenosyl-L-methionine</name>
        <dbReference type="ChEBI" id="CHEBI:59789"/>
    </ligand>
</feature>
<feature type="domain" description="Release factor glutamine methyltransferase N-terminal" evidence="7">
    <location>
        <begin position="15"/>
        <end position="83"/>
    </location>
</feature>
<comment type="function">
    <text evidence="5">Methylates the class 1 translation termination release factors RF1/PrfA and RF2/PrfB on the glutamine residue of the universally conserved GGQ motif.</text>
</comment>
<dbReference type="Pfam" id="PF05175">
    <property type="entry name" value="MTS"/>
    <property type="match status" value="1"/>
</dbReference>
<keyword evidence="2 5" id="KW-0808">Transferase</keyword>
<keyword evidence="3 5" id="KW-0949">S-adenosyl-L-methionine</keyword>
<dbReference type="GO" id="GO:0032259">
    <property type="term" value="P:methylation"/>
    <property type="evidence" value="ECO:0007669"/>
    <property type="project" value="UniProtKB-KW"/>
</dbReference>
<feature type="domain" description="Methyltransferase small" evidence="6">
    <location>
        <begin position="127"/>
        <end position="210"/>
    </location>
</feature>
<dbReference type="RefSeq" id="WP_153758695.1">
    <property type="nucleotide sequence ID" value="NZ_CP045851.1"/>
</dbReference>
<keyword evidence="1 5" id="KW-0489">Methyltransferase</keyword>
<evidence type="ECO:0000256" key="4">
    <source>
        <dbReference type="ARBA" id="ARBA00048391"/>
    </source>
</evidence>
<dbReference type="NCBIfam" id="TIGR03534">
    <property type="entry name" value="RF_mod_PrmC"/>
    <property type="match status" value="1"/>
</dbReference>
<dbReference type="InterPro" id="IPR050320">
    <property type="entry name" value="N5-glutamine_MTase"/>
</dbReference>
<comment type="catalytic activity">
    <reaction evidence="4 5">
        <text>L-glutaminyl-[peptide chain release factor] + S-adenosyl-L-methionine = N(5)-methyl-L-glutaminyl-[peptide chain release factor] + S-adenosyl-L-homocysteine + H(+)</text>
        <dbReference type="Rhea" id="RHEA:42896"/>
        <dbReference type="Rhea" id="RHEA-COMP:10271"/>
        <dbReference type="Rhea" id="RHEA-COMP:10272"/>
        <dbReference type="ChEBI" id="CHEBI:15378"/>
        <dbReference type="ChEBI" id="CHEBI:30011"/>
        <dbReference type="ChEBI" id="CHEBI:57856"/>
        <dbReference type="ChEBI" id="CHEBI:59789"/>
        <dbReference type="ChEBI" id="CHEBI:61891"/>
        <dbReference type="EC" id="2.1.1.297"/>
    </reaction>
</comment>
<dbReference type="PANTHER" id="PTHR18895">
    <property type="entry name" value="HEMK METHYLTRANSFERASE"/>
    <property type="match status" value="1"/>
</dbReference>
<proteinExistence type="inferred from homology"/>
<dbReference type="CDD" id="cd02440">
    <property type="entry name" value="AdoMet_MTases"/>
    <property type="match status" value="1"/>
</dbReference>
<evidence type="ECO:0000313" key="9">
    <source>
        <dbReference type="Proteomes" id="UP000334019"/>
    </source>
</evidence>
<dbReference type="SUPFAM" id="SSF53335">
    <property type="entry name" value="S-adenosyl-L-methionine-dependent methyltransferases"/>
    <property type="match status" value="1"/>
</dbReference>
<dbReference type="AlphaFoldDB" id="A0A5Q2RCH0"/>
<dbReference type="InterPro" id="IPR029063">
    <property type="entry name" value="SAM-dependent_MTases_sf"/>
</dbReference>
<feature type="binding site" evidence="5">
    <location>
        <begin position="134"/>
        <end position="138"/>
    </location>
    <ligand>
        <name>S-adenosyl-L-methionine</name>
        <dbReference type="ChEBI" id="CHEBI:59789"/>
    </ligand>
</feature>
<evidence type="ECO:0000259" key="7">
    <source>
        <dbReference type="Pfam" id="PF17827"/>
    </source>
</evidence>
<feature type="binding site" evidence="5">
    <location>
        <position position="187"/>
    </location>
    <ligand>
        <name>S-adenosyl-L-methionine</name>
        <dbReference type="ChEBI" id="CHEBI:59789"/>
    </ligand>
</feature>
<dbReference type="InterPro" id="IPR019874">
    <property type="entry name" value="RF_methyltr_PrmC"/>
</dbReference>
<sequence length="298" mass="31892">MADPTDGTVPWRVFLAEAERRLAAAGLPSPEVDARRIVERATGTHGAELVLVLDDPATERGVGFFDLMVARREAGEPLQYVLGAWGFRELDLFVDRRVLIPRPETEEVVEQALRELDLVVAARPGERPQVVDLGTGSGAIALSIAVERDTVDVWAVERSADAAAVARANLAGIGRAATRVRIVEGSWFEPLPPELHGRCSLVVSNPPYVAPADPLPPEVADWEPREALVPGPTGFEAIDEIVHAAVGWLVPGGALVVELAPGQGEDAVAAAWDAGFVHAETRPDLTGRTRMLVGRTSR</sequence>
<dbReference type="EC" id="2.1.1.297" evidence="5"/>
<dbReference type="Proteomes" id="UP000334019">
    <property type="component" value="Chromosome"/>
</dbReference>
<feature type="binding site" evidence="5">
    <location>
        <position position="205"/>
    </location>
    <ligand>
        <name>S-adenosyl-L-methionine</name>
        <dbReference type="ChEBI" id="CHEBI:59789"/>
    </ligand>
</feature>
<comment type="similarity">
    <text evidence="5">Belongs to the protein N5-glutamine methyltransferase family. PrmC subfamily.</text>
</comment>
<dbReference type="HAMAP" id="MF_02126">
    <property type="entry name" value="RF_methyltr_PrmC"/>
    <property type="match status" value="1"/>
</dbReference>
<protein>
    <recommendedName>
        <fullName evidence="5">Release factor glutamine methyltransferase</fullName>
        <shortName evidence="5">RF MTase</shortName>
        <ecNumber evidence="5">2.1.1.297</ecNumber>
    </recommendedName>
    <alternativeName>
        <fullName evidence="5">N5-glutamine methyltransferase PrmC</fullName>
    </alternativeName>
    <alternativeName>
        <fullName evidence="5">Protein-(glutamine-N5) MTase PrmC</fullName>
    </alternativeName>
    <alternativeName>
        <fullName evidence="5">Protein-glutamine N-methyltransferase PrmC</fullName>
    </alternativeName>
</protein>
<dbReference type="NCBIfam" id="TIGR00536">
    <property type="entry name" value="hemK_fam"/>
    <property type="match status" value="1"/>
</dbReference>
<dbReference type="Gene3D" id="3.40.50.150">
    <property type="entry name" value="Vaccinia Virus protein VP39"/>
    <property type="match status" value="1"/>
</dbReference>
<evidence type="ECO:0000313" key="8">
    <source>
        <dbReference type="EMBL" id="QGG94589.1"/>
    </source>
</evidence>
<dbReference type="InterPro" id="IPR002052">
    <property type="entry name" value="DNA_methylase_N6_adenine_CS"/>
</dbReference>
<name>A0A5Q2RCH0_9ACTN</name>
<gene>
    <name evidence="5 8" type="primary">prmC</name>
    <name evidence="8" type="ORF">GH723_05420</name>
</gene>
<evidence type="ECO:0000256" key="2">
    <source>
        <dbReference type="ARBA" id="ARBA00022679"/>
    </source>
</evidence>
<dbReference type="KEGG" id="atq:GH723_05420"/>
<dbReference type="EMBL" id="CP045851">
    <property type="protein sequence ID" value="QGG94589.1"/>
    <property type="molecule type" value="Genomic_DNA"/>
</dbReference>
<organism evidence="8 9">
    <name type="scientific">Actinomarinicola tropica</name>
    <dbReference type="NCBI Taxonomy" id="2789776"/>
    <lineage>
        <taxon>Bacteria</taxon>
        <taxon>Bacillati</taxon>
        <taxon>Actinomycetota</taxon>
        <taxon>Acidimicrobiia</taxon>
        <taxon>Acidimicrobiales</taxon>
        <taxon>Iamiaceae</taxon>
        <taxon>Actinomarinicola</taxon>
    </lineage>
</organism>
<keyword evidence="9" id="KW-1185">Reference proteome</keyword>
<dbReference type="InterPro" id="IPR040758">
    <property type="entry name" value="PrmC_N"/>
</dbReference>
<dbReference type="PANTHER" id="PTHR18895:SF74">
    <property type="entry name" value="MTRF1L RELEASE FACTOR GLUTAMINE METHYLTRANSFERASE"/>
    <property type="match status" value="1"/>
</dbReference>
<evidence type="ECO:0000256" key="5">
    <source>
        <dbReference type="HAMAP-Rule" id="MF_02126"/>
    </source>
</evidence>
<dbReference type="PROSITE" id="PS00092">
    <property type="entry name" value="N6_MTASE"/>
    <property type="match status" value="1"/>
</dbReference>
<dbReference type="Gene3D" id="1.10.8.10">
    <property type="entry name" value="DNA helicase RuvA subunit, C-terminal domain"/>
    <property type="match status" value="1"/>
</dbReference>
<accession>A0A5Q2RCH0</accession>
<evidence type="ECO:0000259" key="6">
    <source>
        <dbReference type="Pfam" id="PF05175"/>
    </source>
</evidence>
<dbReference type="GO" id="GO:0003676">
    <property type="term" value="F:nucleic acid binding"/>
    <property type="evidence" value="ECO:0007669"/>
    <property type="project" value="InterPro"/>
</dbReference>
<dbReference type="InterPro" id="IPR004556">
    <property type="entry name" value="HemK-like"/>
</dbReference>
<dbReference type="GO" id="GO:0102559">
    <property type="term" value="F:peptide chain release factor N(5)-glutamine methyltransferase activity"/>
    <property type="evidence" value="ECO:0007669"/>
    <property type="project" value="UniProtKB-EC"/>
</dbReference>
<dbReference type="Pfam" id="PF17827">
    <property type="entry name" value="PrmC_N"/>
    <property type="match status" value="1"/>
</dbReference>
<dbReference type="InterPro" id="IPR007848">
    <property type="entry name" value="Small_mtfrase_dom"/>
</dbReference>
<feature type="binding site" evidence="5">
    <location>
        <begin position="205"/>
        <end position="208"/>
    </location>
    <ligand>
        <name>substrate</name>
    </ligand>
</feature>